<evidence type="ECO:0000256" key="4">
    <source>
        <dbReference type="SAM" id="Phobius"/>
    </source>
</evidence>
<dbReference type="Gene3D" id="2.40.50.100">
    <property type="match status" value="1"/>
</dbReference>
<gene>
    <name evidence="9" type="primary">mexE2</name>
    <name evidence="9" type="ORF">GCM10007972_18340</name>
</gene>
<feature type="domain" description="Multidrug resistance protein MdtA-like beta-barrel" evidence="7">
    <location>
        <begin position="231"/>
        <end position="315"/>
    </location>
</feature>
<sequence length="414" mass="45822">MSFNPTEPLSRLRSHKRRRFPMIAVSAIAFLALGGVFYKGWHSESAVAQAQNGAEQPALAVTVSHPAVRDLVEWDEYTGRFEAIDSVEIRARVSGYLTEIAFEDGARVEKGDLLFRVDPRPFEAALDRAKADLASAKATLANATRDVERGEELVKTAALSREVLDRRKRDEDVARAQVAAAQASLLSAQINLDYTSIRAPITGRVSDERVSLGNLVTGDQTILTTLVSEDPIYFEFTISEADYLDYARMMAERGPDQVIPVQVRLMDEDDFAHEGRLSFVDNQLDRSTGTMRVRATLDNPQGLLLPQMFGRVRLAALDSHETLLITDSAIQSDQGSKYVWAVDANDTIVQKRVVLGPLMGDWRVVRAGVTSQDRIVTQGVQFVNSGMKVRPDLHQVDPQIVQAFEAPTPVDERG</sequence>
<feature type="domain" description="Multidrug resistance protein MdtA-like C-terminal permuted SH3" evidence="8">
    <location>
        <begin position="323"/>
        <end position="381"/>
    </location>
</feature>
<dbReference type="InterPro" id="IPR058625">
    <property type="entry name" value="MdtA-like_BSH"/>
</dbReference>
<feature type="coiled-coil region" evidence="3">
    <location>
        <begin position="126"/>
        <end position="153"/>
    </location>
</feature>
<comment type="caution">
    <text evidence="9">The sequence shown here is derived from an EMBL/GenBank/DDBJ whole genome shotgun (WGS) entry which is preliminary data.</text>
</comment>
<dbReference type="PANTHER" id="PTHR30158">
    <property type="entry name" value="ACRA/E-RELATED COMPONENT OF DRUG EFFLUX TRANSPORTER"/>
    <property type="match status" value="1"/>
</dbReference>
<evidence type="ECO:0000259" key="6">
    <source>
        <dbReference type="Pfam" id="PF25917"/>
    </source>
</evidence>
<organism evidence="9 10">
    <name type="scientific">Iodidimonas muriae</name>
    <dbReference type="NCBI Taxonomy" id="261467"/>
    <lineage>
        <taxon>Bacteria</taxon>
        <taxon>Pseudomonadati</taxon>
        <taxon>Pseudomonadota</taxon>
        <taxon>Alphaproteobacteria</taxon>
        <taxon>Iodidimonadales</taxon>
        <taxon>Iodidimonadaceae</taxon>
        <taxon>Iodidimonas</taxon>
    </lineage>
</organism>
<dbReference type="InterPro" id="IPR058626">
    <property type="entry name" value="MdtA-like_b-barrel"/>
</dbReference>
<dbReference type="Gene3D" id="2.40.420.20">
    <property type="match status" value="1"/>
</dbReference>
<dbReference type="RefSeq" id="WP_150005173.1">
    <property type="nucleotide sequence ID" value="NZ_BMOV01000006.1"/>
</dbReference>
<evidence type="ECO:0000313" key="9">
    <source>
        <dbReference type="EMBL" id="GGO12858.1"/>
    </source>
</evidence>
<keyword evidence="10" id="KW-1185">Reference proteome</keyword>
<dbReference type="InterPro" id="IPR006143">
    <property type="entry name" value="RND_pump_MFP"/>
</dbReference>
<evidence type="ECO:0000259" key="8">
    <source>
        <dbReference type="Pfam" id="PF25967"/>
    </source>
</evidence>
<dbReference type="InterPro" id="IPR058627">
    <property type="entry name" value="MdtA-like_C"/>
</dbReference>
<dbReference type="SUPFAM" id="SSF111369">
    <property type="entry name" value="HlyD-like secretion proteins"/>
    <property type="match status" value="1"/>
</dbReference>
<evidence type="ECO:0000256" key="3">
    <source>
        <dbReference type="SAM" id="Coils"/>
    </source>
</evidence>
<evidence type="ECO:0000259" key="7">
    <source>
        <dbReference type="Pfam" id="PF25944"/>
    </source>
</evidence>
<feature type="domain" description="Multidrug resistance protein MdtA-like alpha-helical hairpin" evidence="5">
    <location>
        <begin position="126"/>
        <end position="195"/>
    </location>
</feature>
<dbReference type="Proteomes" id="UP000602381">
    <property type="component" value="Unassembled WGS sequence"/>
</dbReference>
<dbReference type="NCBIfam" id="TIGR01730">
    <property type="entry name" value="RND_mfp"/>
    <property type="match status" value="1"/>
</dbReference>
<dbReference type="Pfam" id="PF25876">
    <property type="entry name" value="HH_MFP_RND"/>
    <property type="match status" value="1"/>
</dbReference>
<dbReference type="Gene3D" id="1.10.287.470">
    <property type="entry name" value="Helix hairpin bin"/>
    <property type="match status" value="1"/>
</dbReference>
<evidence type="ECO:0000256" key="2">
    <source>
        <dbReference type="ARBA" id="ARBA00009477"/>
    </source>
</evidence>
<name>A0ABQ2LDY7_9PROT</name>
<accession>A0ABQ2LDY7</accession>
<keyword evidence="4" id="KW-1133">Transmembrane helix</keyword>
<dbReference type="EMBL" id="BMOV01000006">
    <property type="protein sequence ID" value="GGO12858.1"/>
    <property type="molecule type" value="Genomic_DNA"/>
</dbReference>
<dbReference type="Gene3D" id="2.40.30.170">
    <property type="match status" value="1"/>
</dbReference>
<feature type="domain" description="Multidrug resistance protein MdtA-like barrel-sandwich hybrid" evidence="6">
    <location>
        <begin position="86"/>
        <end position="222"/>
    </location>
</feature>
<dbReference type="InterPro" id="IPR058624">
    <property type="entry name" value="MdtA-like_HH"/>
</dbReference>
<comment type="similarity">
    <text evidence="2">Belongs to the membrane fusion protein (MFP) (TC 8.A.1) family.</text>
</comment>
<dbReference type="Pfam" id="PF25967">
    <property type="entry name" value="RND-MFP_C"/>
    <property type="match status" value="1"/>
</dbReference>
<evidence type="ECO:0000313" key="10">
    <source>
        <dbReference type="Proteomes" id="UP000602381"/>
    </source>
</evidence>
<dbReference type="Pfam" id="PF25944">
    <property type="entry name" value="Beta-barrel_RND"/>
    <property type="match status" value="1"/>
</dbReference>
<keyword evidence="3" id="KW-0175">Coiled coil</keyword>
<dbReference type="PANTHER" id="PTHR30158:SF10">
    <property type="entry name" value="CATION EFFLUX PUMP"/>
    <property type="match status" value="1"/>
</dbReference>
<proteinExistence type="inferred from homology"/>
<evidence type="ECO:0000256" key="1">
    <source>
        <dbReference type="ARBA" id="ARBA00004196"/>
    </source>
</evidence>
<evidence type="ECO:0000259" key="5">
    <source>
        <dbReference type="Pfam" id="PF25876"/>
    </source>
</evidence>
<keyword evidence="4" id="KW-0812">Transmembrane</keyword>
<comment type="subcellular location">
    <subcellularLocation>
        <location evidence="1">Cell envelope</location>
    </subcellularLocation>
</comment>
<protein>
    <submittedName>
        <fullName evidence="9">MexE family multidrug efflux RND transporter periplasmic adaptor subunit</fullName>
    </submittedName>
</protein>
<keyword evidence="4" id="KW-0472">Membrane</keyword>
<dbReference type="Pfam" id="PF25917">
    <property type="entry name" value="BSH_RND"/>
    <property type="match status" value="1"/>
</dbReference>
<reference evidence="10" key="1">
    <citation type="journal article" date="2019" name="Int. J. Syst. Evol. Microbiol.">
        <title>The Global Catalogue of Microorganisms (GCM) 10K type strain sequencing project: providing services to taxonomists for standard genome sequencing and annotation.</title>
        <authorList>
            <consortium name="The Broad Institute Genomics Platform"/>
            <consortium name="The Broad Institute Genome Sequencing Center for Infectious Disease"/>
            <person name="Wu L."/>
            <person name="Ma J."/>
        </authorList>
    </citation>
    <scope>NUCLEOTIDE SEQUENCE [LARGE SCALE GENOMIC DNA]</scope>
    <source>
        <strain evidence="10">JCM 17843</strain>
    </source>
</reference>
<feature type="transmembrane region" description="Helical" evidence="4">
    <location>
        <begin position="20"/>
        <end position="41"/>
    </location>
</feature>